<proteinExistence type="predicted"/>
<accession>A0ABR1U051</accession>
<name>A0ABR1U051_9PEZI</name>
<dbReference type="SUPFAM" id="SSF88697">
    <property type="entry name" value="PUA domain-like"/>
    <property type="match status" value="1"/>
</dbReference>
<feature type="region of interest" description="Disordered" evidence="1">
    <location>
        <begin position="152"/>
        <end position="179"/>
    </location>
</feature>
<evidence type="ECO:0000256" key="1">
    <source>
        <dbReference type="SAM" id="MobiDB-lite"/>
    </source>
</evidence>
<feature type="compositionally biased region" description="Acidic residues" evidence="1">
    <location>
        <begin position="153"/>
        <end position="166"/>
    </location>
</feature>
<reference evidence="2 3" key="1">
    <citation type="submission" date="2023-01" db="EMBL/GenBank/DDBJ databases">
        <title>Analysis of 21 Apiospora genomes using comparative genomics revels a genus with tremendous synthesis potential of carbohydrate active enzymes and secondary metabolites.</title>
        <authorList>
            <person name="Sorensen T."/>
        </authorList>
    </citation>
    <scope>NUCLEOTIDE SEQUENCE [LARGE SCALE GENOMIC DNA]</scope>
    <source>
        <strain evidence="2 3">CBS 33761</strain>
    </source>
</reference>
<dbReference type="EMBL" id="JAQQWK010000002">
    <property type="protein sequence ID" value="KAK8052274.1"/>
    <property type="molecule type" value="Genomic_DNA"/>
</dbReference>
<comment type="caution">
    <text evidence="2">The sequence shown here is derived from an EMBL/GenBank/DDBJ whole genome shotgun (WGS) entry which is preliminary data.</text>
</comment>
<sequence length="179" mass="20418">MPSSSSNTTRIMTDAVLPMRGPYMDQIINGTKNYEFRKYCLKAGVQRIWFYRSAPHSAITHVCEILPARTRNPGDAPLLENGLGNTEYNNRDPEWDGYDYAYKITSVYELRQAIPLADMKREYGFKSAPQGLVYLPQLLGEQVDWREQRLVLENDDDNVKDDDTNGEDNGKNDGSKGED</sequence>
<gene>
    <name evidence="2" type="ORF">PG993_003659</name>
</gene>
<evidence type="ECO:0000313" key="3">
    <source>
        <dbReference type="Proteomes" id="UP001444661"/>
    </source>
</evidence>
<organism evidence="2 3">
    <name type="scientific">Apiospora rasikravindrae</name>
    <dbReference type="NCBI Taxonomy" id="990691"/>
    <lineage>
        <taxon>Eukaryota</taxon>
        <taxon>Fungi</taxon>
        <taxon>Dikarya</taxon>
        <taxon>Ascomycota</taxon>
        <taxon>Pezizomycotina</taxon>
        <taxon>Sordariomycetes</taxon>
        <taxon>Xylariomycetidae</taxon>
        <taxon>Amphisphaeriales</taxon>
        <taxon>Apiosporaceae</taxon>
        <taxon>Apiospora</taxon>
    </lineage>
</organism>
<protein>
    <submittedName>
        <fullName evidence="2">Uncharacterized protein</fullName>
    </submittedName>
</protein>
<keyword evidence="3" id="KW-1185">Reference proteome</keyword>
<feature type="compositionally biased region" description="Basic and acidic residues" evidence="1">
    <location>
        <begin position="168"/>
        <end position="179"/>
    </location>
</feature>
<dbReference type="Proteomes" id="UP001444661">
    <property type="component" value="Unassembled WGS sequence"/>
</dbReference>
<dbReference type="InterPro" id="IPR015947">
    <property type="entry name" value="PUA-like_sf"/>
</dbReference>
<evidence type="ECO:0000313" key="2">
    <source>
        <dbReference type="EMBL" id="KAK8052274.1"/>
    </source>
</evidence>